<evidence type="ECO:0000313" key="15">
    <source>
        <dbReference type="Proteomes" id="UP000196655"/>
    </source>
</evidence>
<evidence type="ECO:0000256" key="3">
    <source>
        <dbReference type="ARBA" id="ARBA00022475"/>
    </source>
</evidence>
<dbReference type="RefSeq" id="WP_088158051.1">
    <property type="nucleotide sequence ID" value="NZ_NHON01000191.1"/>
</dbReference>
<keyword evidence="4 10" id="KW-0812">Transmembrane</keyword>
<dbReference type="InterPro" id="IPR051676">
    <property type="entry name" value="UPF0053_domain"/>
</dbReference>
<proteinExistence type="inferred from homology"/>
<dbReference type="SUPFAM" id="SSF54631">
    <property type="entry name" value="CBS-domain pair"/>
    <property type="match status" value="1"/>
</dbReference>
<dbReference type="PROSITE" id="PS51371">
    <property type="entry name" value="CBS"/>
    <property type="match status" value="2"/>
</dbReference>
<keyword evidence="8 10" id="KW-0472">Membrane</keyword>
<evidence type="ECO:0000256" key="8">
    <source>
        <dbReference type="ARBA" id="ARBA00023136"/>
    </source>
</evidence>
<feature type="transmembrane region" description="Helical" evidence="11">
    <location>
        <begin position="102"/>
        <end position="121"/>
    </location>
</feature>
<dbReference type="InterPro" id="IPR044751">
    <property type="entry name" value="Ion_transp-like_CBS"/>
</dbReference>
<evidence type="ECO:0000256" key="6">
    <source>
        <dbReference type="ARBA" id="ARBA00022989"/>
    </source>
</evidence>
<comment type="caution">
    <text evidence="14">The sequence shown here is derived from an EMBL/GenBank/DDBJ whole genome shotgun (WGS) entry which is preliminary data.</text>
</comment>
<evidence type="ECO:0000256" key="7">
    <source>
        <dbReference type="ARBA" id="ARBA00023122"/>
    </source>
</evidence>
<keyword evidence="3" id="KW-1003">Cell membrane</keyword>
<dbReference type="Pfam" id="PF00571">
    <property type="entry name" value="CBS"/>
    <property type="match status" value="2"/>
</dbReference>
<dbReference type="SUPFAM" id="SSF56176">
    <property type="entry name" value="FAD-binding/transporter-associated domain-like"/>
    <property type="match status" value="1"/>
</dbReference>
<name>A0A211YSB1_9PROT</name>
<dbReference type="Gene3D" id="3.10.580.10">
    <property type="entry name" value="CBS-domain"/>
    <property type="match status" value="1"/>
</dbReference>
<dbReference type="Gene3D" id="3.30.465.10">
    <property type="match status" value="1"/>
</dbReference>
<dbReference type="FunFam" id="3.10.580.10:FF:000002">
    <property type="entry name" value="Magnesium/cobalt efflux protein CorC"/>
    <property type="match status" value="1"/>
</dbReference>
<feature type="domain" description="CBS" evidence="12">
    <location>
        <begin position="217"/>
        <end position="276"/>
    </location>
</feature>
<comment type="subcellular location">
    <subcellularLocation>
        <location evidence="1">Cell membrane</location>
        <topology evidence="1">Multi-pass membrane protein</topology>
    </subcellularLocation>
</comment>
<dbReference type="InterPro" id="IPR002550">
    <property type="entry name" value="CNNM"/>
</dbReference>
<keyword evidence="6 10" id="KW-1133">Transmembrane helix</keyword>
<evidence type="ECO:0000313" key="14">
    <source>
        <dbReference type="EMBL" id="OWJ55900.1"/>
    </source>
</evidence>
<keyword evidence="15" id="KW-1185">Reference proteome</keyword>
<evidence type="ECO:0000259" key="13">
    <source>
        <dbReference type="PROSITE" id="PS51846"/>
    </source>
</evidence>
<dbReference type="Proteomes" id="UP000196655">
    <property type="component" value="Unassembled WGS sequence"/>
</dbReference>
<feature type="transmembrane region" description="Helical" evidence="11">
    <location>
        <begin position="63"/>
        <end position="82"/>
    </location>
</feature>
<dbReference type="InterPro" id="IPR016169">
    <property type="entry name" value="FAD-bd_PCMH_sub2"/>
</dbReference>
<protein>
    <recommendedName>
        <fullName evidence="16">Hemolysin</fullName>
    </recommendedName>
</protein>
<dbReference type="Pfam" id="PF03471">
    <property type="entry name" value="CorC_HlyC"/>
    <property type="match status" value="1"/>
</dbReference>
<reference evidence="15" key="1">
    <citation type="submission" date="2017-05" db="EMBL/GenBank/DDBJ databases">
        <authorList>
            <person name="Macchi M."/>
            <person name="Festa S."/>
            <person name="Coppotelli B.M."/>
            <person name="Morelli I.S."/>
        </authorList>
    </citation>
    <scope>NUCLEOTIDE SEQUENCE [LARGE SCALE GENOMIC DNA]</scope>
    <source>
        <strain evidence="15">I</strain>
    </source>
</reference>
<gene>
    <name evidence="14" type="ORF">BWR60_35645</name>
</gene>
<dbReference type="SMART" id="SM01091">
    <property type="entry name" value="CorC_HlyC"/>
    <property type="match status" value="1"/>
</dbReference>
<dbReference type="Pfam" id="PF01595">
    <property type="entry name" value="CNNM"/>
    <property type="match status" value="1"/>
</dbReference>
<dbReference type="STRING" id="1122125.GCA_000423185_01560"/>
<comment type="similarity">
    <text evidence="2">Belongs to the UPF0053 family. Hemolysin C subfamily.</text>
</comment>
<feature type="transmembrane region" description="Helical" evidence="11">
    <location>
        <begin position="6"/>
        <end position="26"/>
    </location>
</feature>
<evidence type="ECO:0000256" key="11">
    <source>
        <dbReference type="SAM" id="Phobius"/>
    </source>
</evidence>
<dbReference type="PANTHER" id="PTHR43099">
    <property type="entry name" value="UPF0053 PROTEIN YRKA"/>
    <property type="match status" value="1"/>
</dbReference>
<evidence type="ECO:0000259" key="12">
    <source>
        <dbReference type="PROSITE" id="PS51371"/>
    </source>
</evidence>
<evidence type="ECO:0008006" key="16">
    <source>
        <dbReference type="Google" id="ProtNLM"/>
    </source>
</evidence>
<evidence type="ECO:0000256" key="4">
    <source>
        <dbReference type="ARBA" id="ARBA00022692"/>
    </source>
</evidence>
<dbReference type="GO" id="GO:0005886">
    <property type="term" value="C:plasma membrane"/>
    <property type="evidence" value="ECO:0007669"/>
    <property type="project" value="UniProtKB-SubCell"/>
</dbReference>
<dbReference type="OrthoDB" id="9805314at2"/>
<feature type="domain" description="CNNM transmembrane" evidence="13">
    <location>
        <begin position="1"/>
        <end position="198"/>
    </location>
</feature>
<keyword evidence="7 9" id="KW-0129">CBS domain</keyword>
<dbReference type="InterPro" id="IPR036318">
    <property type="entry name" value="FAD-bd_PCMH-like_sf"/>
</dbReference>
<organism evidence="14 15">
    <name type="scientific">Inquilinus limosus</name>
    <dbReference type="NCBI Taxonomy" id="171674"/>
    <lineage>
        <taxon>Bacteria</taxon>
        <taxon>Pseudomonadati</taxon>
        <taxon>Pseudomonadota</taxon>
        <taxon>Alphaproteobacteria</taxon>
        <taxon>Rhodospirillales</taxon>
        <taxon>Rhodospirillaceae</taxon>
        <taxon>Inquilinus</taxon>
    </lineage>
</organism>
<dbReference type="InterPro" id="IPR005170">
    <property type="entry name" value="Transptr-assoc_dom"/>
</dbReference>
<evidence type="ECO:0000256" key="2">
    <source>
        <dbReference type="ARBA" id="ARBA00006446"/>
    </source>
</evidence>
<evidence type="ECO:0000256" key="5">
    <source>
        <dbReference type="ARBA" id="ARBA00022737"/>
    </source>
</evidence>
<dbReference type="InterPro" id="IPR046342">
    <property type="entry name" value="CBS_dom_sf"/>
</dbReference>
<dbReference type="AlphaFoldDB" id="A0A211YSB1"/>
<keyword evidence="5" id="KW-0677">Repeat</keyword>
<dbReference type="EMBL" id="NHON01000191">
    <property type="protein sequence ID" value="OWJ55900.1"/>
    <property type="molecule type" value="Genomic_DNA"/>
</dbReference>
<sequence>MIVELVIVVALILLNAFFAMSELALVSARRARLQNMADSGHRGARAALALAEDPNRLLSTVQVGITLIGIFAGAFGGATLSVPLRDWLVTVPGMGPWADELSFALVVVAITYFSLIVGELVPKRIALNHAEAIASRVARPMQTVAAVGAPIVWLLQRSTELVLRLLGVSAVPAQTVTEEEVKSMIAEGTEAGVFVEAEREMIDGVLRLADRSVRSIMTPRHEMVWVDLEDSPDEIRRTIAESGCSRFPVARGELDEIQGVIQTKDLLDRMLGGGPFDVAETMRPPLVVPDGTPALRLLTTFRSAPIHLAVVVDEYGSVEGLVTPSDILAAIAGEVADLTDIAGGYSIVRRDDGSWLVDAMIPIDEVERLLRLRGLRSEDGDYQTLAGFVLWHLGHLPKVAESFTENGVRYEVLDLDGNRIDKVLIKVDQTEP</sequence>
<evidence type="ECO:0000256" key="1">
    <source>
        <dbReference type="ARBA" id="ARBA00004651"/>
    </source>
</evidence>
<dbReference type="GO" id="GO:0050660">
    <property type="term" value="F:flavin adenine dinucleotide binding"/>
    <property type="evidence" value="ECO:0007669"/>
    <property type="project" value="InterPro"/>
</dbReference>
<dbReference type="PANTHER" id="PTHR43099:SF2">
    <property type="entry name" value="UPF0053 PROTEIN YRKA"/>
    <property type="match status" value="1"/>
</dbReference>
<evidence type="ECO:0000256" key="10">
    <source>
        <dbReference type="PROSITE-ProRule" id="PRU01193"/>
    </source>
</evidence>
<feature type="domain" description="CBS" evidence="12">
    <location>
        <begin position="281"/>
        <end position="338"/>
    </location>
</feature>
<dbReference type="InterPro" id="IPR000644">
    <property type="entry name" value="CBS_dom"/>
</dbReference>
<dbReference type="CDD" id="cd04590">
    <property type="entry name" value="CBS_pair_CorC_HlyC_assoc"/>
    <property type="match status" value="1"/>
</dbReference>
<dbReference type="PROSITE" id="PS51846">
    <property type="entry name" value="CNNM"/>
    <property type="match status" value="1"/>
</dbReference>
<accession>A0A211YSB1</accession>
<evidence type="ECO:0000256" key="9">
    <source>
        <dbReference type="PROSITE-ProRule" id="PRU00703"/>
    </source>
</evidence>